<dbReference type="SUPFAM" id="SSF52743">
    <property type="entry name" value="Subtilisin-like"/>
    <property type="match status" value="1"/>
</dbReference>
<dbReference type="InterPro" id="IPR000209">
    <property type="entry name" value="Peptidase_S8/S53_dom"/>
</dbReference>
<keyword evidence="1 4" id="KW-0645">Protease</keyword>
<keyword evidence="2 4" id="KW-0378">Hydrolase</keyword>
<sequence length="452" mass="46776">MRVLIQLRPSPDLVAAVADPGQTATTADVADGLPGVELDSAFVPVAVPRPVPLAGGDPLSLNQPLDFSLAAEDASVLVRGTISDDELASRVTLLPALRPDVVGVFADPVIESTPACGGDPPVGDWHDVERLLNVPGLHAEGLDGAGVALAILDTGINAAHTARQLGRGVTLDAARCWSPSGVTGRPGEFEVDHGTMCAFDTLVAAPQATLIDIPVLLSTRPGGSALDGLLSDAVAAFAHLRNVLDAQPADSRALVVNNSWGSFSAEWDFPVGHPGNYSDNAAHPFNLMVASLDRAGADVLFAAGNCGRECPDGRCAYASRPIVGANSHPKALSIGGIDVNGERVGYSSQGPGRLTARKPDLCAYTHFSGSKAFGEREPDSGTSAATPVAAGLVAAVRTRWPSTRLSPAQLRALLRRTAEDRSEVGFDYDYGYGIVDPAGIIAALQRRAKSVA</sequence>
<dbReference type="PANTHER" id="PTHR42884:SF14">
    <property type="entry name" value="NEUROENDOCRINE CONVERTASE 1"/>
    <property type="match status" value="1"/>
</dbReference>
<evidence type="ECO:0000256" key="4">
    <source>
        <dbReference type="PROSITE-ProRule" id="PRU01240"/>
    </source>
</evidence>
<dbReference type="InterPro" id="IPR023828">
    <property type="entry name" value="Peptidase_S8_Ser-AS"/>
</dbReference>
<dbReference type="Gene3D" id="3.40.50.200">
    <property type="entry name" value="Peptidase S8/S53 domain"/>
    <property type="match status" value="1"/>
</dbReference>
<reference evidence="7" key="1">
    <citation type="journal article" date="2019" name="Int. J. Syst. Evol. Microbiol.">
        <title>The Global Catalogue of Microorganisms (GCM) 10K type strain sequencing project: providing services to taxonomists for standard genome sequencing and annotation.</title>
        <authorList>
            <consortium name="The Broad Institute Genomics Platform"/>
            <consortium name="The Broad Institute Genome Sequencing Center for Infectious Disease"/>
            <person name="Wu L."/>
            <person name="Ma J."/>
        </authorList>
    </citation>
    <scope>NUCLEOTIDE SEQUENCE [LARGE SCALE GENOMIC DNA]</scope>
    <source>
        <strain evidence="7">JCM 17326</strain>
    </source>
</reference>
<protein>
    <recommendedName>
        <fullName evidence="5">Peptidase S8/S53 domain-containing protein</fullName>
    </recommendedName>
</protein>
<proteinExistence type="inferred from homology"/>
<dbReference type="InterPro" id="IPR036852">
    <property type="entry name" value="Peptidase_S8/S53_dom_sf"/>
</dbReference>
<evidence type="ECO:0000256" key="1">
    <source>
        <dbReference type="ARBA" id="ARBA00022670"/>
    </source>
</evidence>
<evidence type="ECO:0000313" key="7">
    <source>
        <dbReference type="Proteomes" id="UP001500630"/>
    </source>
</evidence>
<gene>
    <name evidence="6" type="ORF">GCM10022419_030880</name>
</gene>
<dbReference type="Proteomes" id="UP001500630">
    <property type="component" value="Unassembled WGS sequence"/>
</dbReference>
<feature type="active site" description="Charge relay system" evidence="4">
    <location>
        <position position="153"/>
    </location>
</feature>
<dbReference type="RefSeq" id="WP_345562226.1">
    <property type="nucleotide sequence ID" value="NZ_BAABDQ010000005.1"/>
</dbReference>
<evidence type="ECO:0000313" key="6">
    <source>
        <dbReference type="EMBL" id="GAA3548412.1"/>
    </source>
</evidence>
<feature type="active site" description="Charge relay system" evidence="4">
    <location>
        <position position="383"/>
    </location>
</feature>
<dbReference type="InterPro" id="IPR015500">
    <property type="entry name" value="Peptidase_S8_subtilisin-rel"/>
</dbReference>
<dbReference type="Pfam" id="PF00082">
    <property type="entry name" value="Peptidase_S8"/>
    <property type="match status" value="1"/>
</dbReference>
<comment type="similarity">
    <text evidence="4">Belongs to the peptidase S8 family.</text>
</comment>
<comment type="caution">
    <text evidence="6">The sequence shown here is derived from an EMBL/GenBank/DDBJ whole genome shotgun (WGS) entry which is preliminary data.</text>
</comment>
<dbReference type="PROSITE" id="PS00138">
    <property type="entry name" value="SUBTILASE_SER"/>
    <property type="match status" value="1"/>
</dbReference>
<dbReference type="PRINTS" id="PR00723">
    <property type="entry name" value="SUBTILISIN"/>
</dbReference>
<dbReference type="EMBL" id="BAABDQ010000005">
    <property type="protein sequence ID" value="GAA3548412.1"/>
    <property type="molecule type" value="Genomic_DNA"/>
</dbReference>
<keyword evidence="3 4" id="KW-0720">Serine protease</keyword>
<keyword evidence="7" id="KW-1185">Reference proteome</keyword>
<name>A0ABP6WD25_9ACTN</name>
<dbReference type="PROSITE" id="PS51892">
    <property type="entry name" value="SUBTILASE"/>
    <property type="match status" value="1"/>
</dbReference>
<organism evidence="6 7">
    <name type="scientific">Nonomuraea rosea</name>
    <dbReference type="NCBI Taxonomy" id="638574"/>
    <lineage>
        <taxon>Bacteria</taxon>
        <taxon>Bacillati</taxon>
        <taxon>Actinomycetota</taxon>
        <taxon>Actinomycetes</taxon>
        <taxon>Streptosporangiales</taxon>
        <taxon>Streptosporangiaceae</taxon>
        <taxon>Nonomuraea</taxon>
    </lineage>
</organism>
<feature type="active site" description="Charge relay system" evidence="4">
    <location>
        <position position="193"/>
    </location>
</feature>
<evidence type="ECO:0000256" key="2">
    <source>
        <dbReference type="ARBA" id="ARBA00022801"/>
    </source>
</evidence>
<feature type="domain" description="Peptidase S8/S53" evidence="5">
    <location>
        <begin position="144"/>
        <end position="433"/>
    </location>
</feature>
<dbReference type="PANTHER" id="PTHR42884">
    <property type="entry name" value="PROPROTEIN CONVERTASE SUBTILISIN/KEXIN-RELATED"/>
    <property type="match status" value="1"/>
</dbReference>
<evidence type="ECO:0000256" key="3">
    <source>
        <dbReference type="ARBA" id="ARBA00022825"/>
    </source>
</evidence>
<accession>A0ABP6WD25</accession>
<evidence type="ECO:0000259" key="5">
    <source>
        <dbReference type="Pfam" id="PF00082"/>
    </source>
</evidence>